<evidence type="ECO:0000313" key="16">
    <source>
        <dbReference type="Proteomes" id="UP000219353"/>
    </source>
</evidence>
<dbReference type="PANTHER" id="PTHR43722">
    <property type="entry name" value="PROLINE IMINOPEPTIDASE"/>
    <property type="match status" value="1"/>
</dbReference>
<dbReference type="AlphaFoldDB" id="A0A285JHM4"/>
<dbReference type="PRINTS" id="PR00793">
    <property type="entry name" value="PROAMNOPTASE"/>
</dbReference>
<evidence type="ECO:0000256" key="2">
    <source>
        <dbReference type="ARBA" id="ARBA00004496"/>
    </source>
</evidence>
<evidence type="ECO:0000259" key="14">
    <source>
        <dbReference type="Pfam" id="PF00561"/>
    </source>
</evidence>
<evidence type="ECO:0000256" key="1">
    <source>
        <dbReference type="ARBA" id="ARBA00001585"/>
    </source>
</evidence>
<evidence type="ECO:0000256" key="4">
    <source>
        <dbReference type="ARBA" id="ARBA00012568"/>
    </source>
</evidence>
<feature type="active site" description="Proton donor" evidence="12">
    <location>
        <position position="280"/>
    </location>
</feature>
<sequence>MPYLNVGDGHQLYYQIQGDIRSATPLLFVHGGPGAGVREADKQLFAGLRRPVIYFDQRGCGRSKYTERLHANTTAQLIADIEQLRSALAIEQFILVGGSWGSTLSLLYAIDNPQRVSRLILWGIFLCREQELNWFYRQGANQLYPDEYQHFIDAIDQPDRPVAAYFRLLSTGSTRQQQAAAVSWARWEAVNSFLTPDKQKIAEFSEPAVSLPMAQLASYYFNNHGFIEEDFILRHSARLQDIAIDIVQGRYDTICPCGSAWQLAASVNQARLSITPHAAHDASEPENFKALRTILQTIEPEE</sequence>
<evidence type="ECO:0000256" key="10">
    <source>
        <dbReference type="ARBA" id="ARBA00029605"/>
    </source>
</evidence>
<protein>
    <recommendedName>
        <fullName evidence="5 11">Proline iminopeptidase</fullName>
        <shortName evidence="11">PIP</shortName>
        <ecNumber evidence="4 11">3.4.11.5</ecNumber>
    </recommendedName>
    <alternativeName>
        <fullName evidence="10 11">Prolyl aminopeptidase</fullName>
    </alternativeName>
</protein>
<keyword evidence="6 11" id="KW-0031">Aminopeptidase</keyword>
<reference evidence="16" key="1">
    <citation type="submission" date="2017-09" db="EMBL/GenBank/DDBJ databases">
        <authorList>
            <person name="Varghese N."/>
            <person name="Submissions S."/>
        </authorList>
    </citation>
    <scope>NUCLEOTIDE SEQUENCE [LARGE SCALE GENOMIC DNA]</scope>
    <source>
        <strain evidence="16">CGMCC 1.12461</strain>
    </source>
</reference>
<dbReference type="PANTHER" id="PTHR43722:SF1">
    <property type="entry name" value="PROLINE IMINOPEPTIDASE"/>
    <property type="match status" value="1"/>
</dbReference>
<dbReference type="EC" id="3.4.11.5" evidence="4 11"/>
<evidence type="ECO:0000256" key="12">
    <source>
        <dbReference type="PIRSR" id="PIRSR006431-1"/>
    </source>
</evidence>
<keyword evidence="7 11" id="KW-0963">Cytoplasm</keyword>
<accession>A0A285JHM4</accession>
<dbReference type="PIRSF" id="PIRSF006431">
    <property type="entry name" value="Pept_S33"/>
    <property type="match status" value="1"/>
</dbReference>
<evidence type="ECO:0000256" key="5">
    <source>
        <dbReference type="ARBA" id="ARBA00021843"/>
    </source>
</evidence>
<feature type="domain" description="AB hydrolase-1" evidence="14">
    <location>
        <begin position="25"/>
        <end position="283"/>
    </location>
</feature>
<comment type="subcellular location">
    <subcellularLocation>
        <location evidence="2 11">Cytoplasm</location>
    </subcellularLocation>
</comment>
<dbReference type="SUPFAM" id="SSF53474">
    <property type="entry name" value="alpha/beta-Hydrolases"/>
    <property type="match status" value="1"/>
</dbReference>
<dbReference type="Pfam" id="PF00561">
    <property type="entry name" value="Abhydrolase_1"/>
    <property type="match status" value="1"/>
</dbReference>
<dbReference type="PRINTS" id="PR00111">
    <property type="entry name" value="ABHYDROLASE"/>
</dbReference>
<proteinExistence type="inferred from homology"/>
<keyword evidence="9 11" id="KW-0378">Hydrolase</keyword>
<evidence type="ECO:0000256" key="11">
    <source>
        <dbReference type="PIRNR" id="PIRNR006431"/>
    </source>
</evidence>
<dbReference type="Proteomes" id="UP000219353">
    <property type="component" value="Unassembled WGS sequence"/>
</dbReference>
<organism evidence="15 16">
    <name type="scientific">Arsukibacterium tuosuense</name>
    <dbReference type="NCBI Taxonomy" id="1323745"/>
    <lineage>
        <taxon>Bacteria</taxon>
        <taxon>Pseudomonadati</taxon>
        <taxon>Pseudomonadota</taxon>
        <taxon>Gammaproteobacteria</taxon>
        <taxon>Chromatiales</taxon>
        <taxon>Chromatiaceae</taxon>
        <taxon>Arsukibacterium</taxon>
    </lineage>
</organism>
<keyword evidence="16" id="KW-1185">Reference proteome</keyword>
<feature type="active site" evidence="12">
    <location>
        <position position="252"/>
    </location>
</feature>
<evidence type="ECO:0000313" key="15">
    <source>
        <dbReference type="EMBL" id="SNY59583.1"/>
    </source>
</evidence>
<gene>
    <name evidence="15" type="ORF">SAMN06297280_3632</name>
</gene>
<dbReference type="InterPro" id="IPR005944">
    <property type="entry name" value="Pro_iminopeptidase"/>
</dbReference>
<keyword evidence="8 11" id="KW-0645">Protease</keyword>
<dbReference type="GO" id="GO:0005737">
    <property type="term" value="C:cytoplasm"/>
    <property type="evidence" value="ECO:0007669"/>
    <property type="project" value="UniProtKB-SubCell"/>
</dbReference>
<dbReference type="GO" id="GO:0004177">
    <property type="term" value="F:aminopeptidase activity"/>
    <property type="evidence" value="ECO:0007669"/>
    <property type="project" value="UniProtKB-UniRule"/>
</dbReference>
<evidence type="ECO:0000256" key="13">
    <source>
        <dbReference type="RuleBase" id="RU003421"/>
    </source>
</evidence>
<dbReference type="OrthoDB" id="9796770at2"/>
<name>A0A285JHM4_9GAMM</name>
<dbReference type="NCBIfam" id="TIGR01249">
    <property type="entry name" value="pro_imino_pep_1"/>
    <property type="match status" value="1"/>
</dbReference>
<comment type="catalytic activity">
    <reaction evidence="1 11 13">
        <text>Release of N-terminal proline from a peptide.</text>
        <dbReference type="EC" id="3.4.11.5"/>
    </reaction>
</comment>
<evidence type="ECO:0000256" key="8">
    <source>
        <dbReference type="ARBA" id="ARBA00022670"/>
    </source>
</evidence>
<evidence type="ECO:0000256" key="9">
    <source>
        <dbReference type="ARBA" id="ARBA00022801"/>
    </source>
</evidence>
<dbReference type="Gene3D" id="3.40.50.1820">
    <property type="entry name" value="alpha/beta hydrolase"/>
    <property type="match status" value="1"/>
</dbReference>
<evidence type="ECO:0000256" key="7">
    <source>
        <dbReference type="ARBA" id="ARBA00022490"/>
    </source>
</evidence>
<comment type="similarity">
    <text evidence="3 11 13">Belongs to the peptidase S33 family.</text>
</comment>
<evidence type="ECO:0000256" key="3">
    <source>
        <dbReference type="ARBA" id="ARBA00010088"/>
    </source>
</evidence>
<dbReference type="GO" id="GO:0006508">
    <property type="term" value="P:proteolysis"/>
    <property type="evidence" value="ECO:0007669"/>
    <property type="project" value="UniProtKB-KW"/>
</dbReference>
<dbReference type="InterPro" id="IPR029058">
    <property type="entry name" value="AB_hydrolase_fold"/>
</dbReference>
<dbReference type="InterPro" id="IPR002410">
    <property type="entry name" value="Peptidase_S33"/>
</dbReference>
<dbReference type="RefSeq" id="WP_097112831.1">
    <property type="nucleotide sequence ID" value="NZ_OBEB01000009.1"/>
</dbReference>
<dbReference type="EMBL" id="OBEB01000009">
    <property type="protein sequence ID" value="SNY59583.1"/>
    <property type="molecule type" value="Genomic_DNA"/>
</dbReference>
<feature type="active site" description="Nucleophile" evidence="12">
    <location>
        <position position="99"/>
    </location>
</feature>
<evidence type="ECO:0000256" key="6">
    <source>
        <dbReference type="ARBA" id="ARBA00022438"/>
    </source>
</evidence>
<dbReference type="InterPro" id="IPR000073">
    <property type="entry name" value="AB_hydrolase_1"/>
</dbReference>